<comment type="caution">
    <text evidence="1">The sequence shown here is derived from an EMBL/GenBank/DDBJ whole genome shotgun (WGS) entry which is preliminary data.</text>
</comment>
<gene>
    <name evidence="1" type="ORF">MLD38_026074</name>
</gene>
<evidence type="ECO:0000313" key="1">
    <source>
        <dbReference type="EMBL" id="KAI4341340.1"/>
    </source>
</evidence>
<keyword evidence="2" id="KW-1185">Reference proteome</keyword>
<sequence length="449" mass="49830">MQTNSPSSNPNLNSEAPKSASAKSQAAASTRGFDFCAVCRLNHDQGSRHKYFPNHKKALRDYLSRFASKLADVRFFLKNPTVLRPEHAPRNRFWCVFCDSDIQEEDSPFACYNAITHLAGAEHLKNMKHFMWKHGGSMDRMDEFRILDADFTKWKKNCAFLEKDLPAYSEGTRGRACKPLNNIQIKQGHDFVDDFVNNVNSPLNLNYSNSVMPLQCTTNEHEISDAKSTGAANDCQLYNNGPAVMSVGNRLPHSLRGTASSSYPLPKGFQTKNGVASRLANNGSLTNVDGNGGLQALENLTQISPSCGHINGNVHSGGPPPWLDASECSQMDSYANTSSSIAVPLSSSCKKSKKLNPKRVGAAWAEKRKMELEMERRGEAVKSIEDTNWLPNFGRVWQSGSRKESRKEFEKEKRKFSDVEIQPVTPVDIQPYVCKRMRGGGDPSLDASS</sequence>
<evidence type="ECO:0000313" key="2">
    <source>
        <dbReference type="Proteomes" id="UP001057402"/>
    </source>
</evidence>
<accession>A0ACB9NYC5</accession>
<proteinExistence type="predicted"/>
<reference evidence="2" key="1">
    <citation type="journal article" date="2023" name="Front. Plant Sci.">
        <title>Chromosomal-level genome assembly of Melastoma candidum provides insights into trichome evolution.</title>
        <authorList>
            <person name="Zhong Y."/>
            <person name="Wu W."/>
            <person name="Sun C."/>
            <person name="Zou P."/>
            <person name="Liu Y."/>
            <person name="Dai S."/>
            <person name="Zhou R."/>
        </authorList>
    </citation>
    <scope>NUCLEOTIDE SEQUENCE [LARGE SCALE GENOMIC DNA]</scope>
</reference>
<name>A0ACB9NYC5_9MYRT</name>
<dbReference type="EMBL" id="CM042886">
    <property type="protein sequence ID" value="KAI4341340.1"/>
    <property type="molecule type" value="Genomic_DNA"/>
</dbReference>
<dbReference type="Proteomes" id="UP001057402">
    <property type="component" value="Chromosome 7"/>
</dbReference>
<protein>
    <submittedName>
        <fullName evidence="1">Uncharacterized protein</fullName>
    </submittedName>
</protein>
<organism evidence="1 2">
    <name type="scientific">Melastoma candidum</name>
    <dbReference type="NCBI Taxonomy" id="119954"/>
    <lineage>
        <taxon>Eukaryota</taxon>
        <taxon>Viridiplantae</taxon>
        <taxon>Streptophyta</taxon>
        <taxon>Embryophyta</taxon>
        <taxon>Tracheophyta</taxon>
        <taxon>Spermatophyta</taxon>
        <taxon>Magnoliopsida</taxon>
        <taxon>eudicotyledons</taxon>
        <taxon>Gunneridae</taxon>
        <taxon>Pentapetalae</taxon>
        <taxon>rosids</taxon>
        <taxon>malvids</taxon>
        <taxon>Myrtales</taxon>
        <taxon>Melastomataceae</taxon>
        <taxon>Melastomatoideae</taxon>
        <taxon>Melastomateae</taxon>
        <taxon>Melastoma</taxon>
    </lineage>
</organism>